<feature type="domain" description="MacB-like periplasmic core" evidence="9">
    <location>
        <begin position="17"/>
        <end position="235"/>
    </location>
</feature>
<evidence type="ECO:0000256" key="1">
    <source>
        <dbReference type="ARBA" id="ARBA00004651"/>
    </source>
</evidence>
<proteinExistence type="inferred from homology"/>
<evidence type="ECO:0000256" key="4">
    <source>
        <dbReference type="ARBA" id="ARBA00022989"/>
    </source>
</evidence>
<accession>A0A5C4JG70</accession>
<keyword evidence="5 7" id="KW-0472">Membrane</keyword>
<feature type="transmembrane region" description="Helical" evidence="7">
    <location>
        <begin position="718"/>
        <end position="744"/>
    </location>
</feature>
<dbReference type="InterPro" id="IPR050250">
    <property type="entry name" value="Macrolide_Exporter_MacB"/>
</dbReference>
<reference evidence="10 11" key="1">
    <citation type="submission" date="2019-05" db="EMBL/GenBank/DDBJ databases">
        <title>Draft genome sequence of Actinomadura sp. 14C53.</title>
        <authorList>
            <person name="Saricaoglu S."/>
            <person name="Isik K."/>
        </authorList>
    </citation>
    <scope>NUCLEOTIDE SEQUENCE [LARGE SCALE GENOMIC DNA]</scope>
    <source>
        <strain evidence="10 11">14C53</strain>
    </source>
</reference>
<feature type="transmembrane region" description="Helical" evidence="7">
    <location>
        <begin position="805"/>
        <end position="829"/>
    </location>
</feature>
<feature type="transmembrane region" description="Helical" evidence="7">
    <location>
        <begin position="437"/>
        <end position="459"/>
    </location>
</feature>
<comment type="caution">
    <text evidence="10">The sequence shown here is derived from an EMBL/GenBank/DDBJ whole genome shotgun (WGS) entry which is preliminary data.</text>
</comment>
<feature type="domain" description="ABC3 transporter permease C-terminal" evidence="8">
    <location>
        <begin position="270"/>
        <end position="391"/>
    </location>
</feature>
<dbReference type="InterPro" id="IPR025857">
    <property type="entry name" value="MacB_PCD"/>
</dbReference>
<evidence type="ECO:0000256" key="3">
    <source>
        <dbReference type="ARBA" id="ARBA00022692"/>
    </source>
</evidence>
<feature type="transmembrane region" description="Helical" evidence="7">
    <location>
        <begin position="411"/>
        <end position="431"/>
    </location>
</feature>
<feature type="transmembrane region" description="Helical" evidence="7">
    <location>
        <begin position="492"/>
        <end position="513"/>
    </location>
</feature>
<comment type="subcellular location">
    <subcellularLocation>
        <location evidence="1">Cell membrane</location>
        <topology evidence="1">Multi-pass membrane protein</topology>
    </subcellularLocation>
</comment>
<evidence type="ECO:0000256" key="7">
    <source>
        <dbReference type="SAM" id="Phobius"/>
    </source>
</evidence>
<keyword evidence="3 7" id="KW-0812">Transmembrane</keyword>
<feature type="transmembrane region" description="Helical" evidence="7">
    <location>
        <begin position="311"/>
        <end position="344"/>
    </location>
</feature>
<evidence type="ECO:0000259" key="9">
    <source>
        <dbReference type="Pfam" id="PF12704"/>
    </source>
</evidence>
<feature type="domain" description="MacB-like periplasmic core" evidence="9">
    <location>
        <begin position="492"/>
        <end position="689"/>
    </location>
</feature>
<dbReference type="GO" id="GO:0022857">
    <property type="term" value="F:transmembrane transporter activity"/>
    <property type="evidence" value="ECO:0007669"/>
    <property type="project" value="TreeGrafter"/>
</dbReference>
<name>A0A5C4JG70_9ACTN</name>
<dbReference type="EMBL" id="VCKW01000033">
    <property type="protein sequence ID" value="TMR04213.1"/>
    <property type="molecule type" value="Genomic_DNA"/>
</dbReference>
<dbReference type="Pfam" id="PF12704">
    <property type="entry name" value="MacB_PCD"/>
    <property type="match status" value="2"/>
</dbReference>
<protein>
    <submittedName>
        <fullName evidence="10">FtsX-like permease family protein</fullName>
    </submittedName>
</protein>
<keyword evidence="4 7" id="KW-1133">Transmembrane helix</keyword>
<evidence type="ECO:0000256" key="6">
    <source>
        <dbReference type="ARBA" id="ARBA00038076"/>
    </source>
</evidence>
<feature type="domain" description="ABC3 transporter permease C-terminal" evidence="8">
    <location>
        <begin position="722"/>
        <end position="838"/>
    </location>
</feature>
<feature type="transmembrane region" description="Helical" evidence="7">
    <location>
        <begin position="765"/>
        <end position="793"/>
    </location>
</feature>
<feature type="transmembrane region" description="Helical" evidence="7">
    <location>
        <begin position="16"/>
        <end position="36"/>
    </location>
</feature>
<dbReference type="OrthoDB" id="9780560at2"/>
<feature type="transmembrane region" description="Helical" evidence="7">
    <location>
        <begin position="263"/>
        <end position="291"/>
    </location>
</feature>
<dbReference type="Pfam" id="PF02687">
    <property type="entry name" value="FtsX"/>
    <property type="match status" value="2"/>
</dbReference>
<dbReference type="InterPro" id="IPR003838">
    <property type="entry name" value="ABC3_permease_C"/>
</dbReference>
<dbReference type="Proteomes" id="UP000309174">
    <property type="component" value="Unassembled WGS sequence"/>
</dbReference>
<evidence type="ECO:0000256" key="5">
    <source>
        <dbReference type="ARBA" id="ARBA00023136"/>
    </source>
</evidence>
<sequence length="846" mass="89410">MWKLTLKGLLSHKLRLMLTALAIVLGVGFVTGTYVLTDTINKTFDELFTQVTKGVDVAVRTKASFTGQAGEQRAPMPAPLRDRIAGIPGVKAAEGSVSGYAQFVGKDGKPVTTGGAPTFGTSLGTVPEFQAAGTIRAGHRPSGPGEVAVDARTAEREGFRIGDRVTILFQGRPGEFTVGAIIGYGKADNLAGATMAGFDLATAQKVLNRPGVYDEIDVVAAPGISDQALRDRVQAAVGGTYQVLTGEQLAEEYSTLIAQFTKFINYALLAFAFTALFVGSFIIVNTFSIILAQRTRELALLRCLGASRRQLLASVLGEASIVGLLASVVGLGVGVLIAVALNAAFTALGVDLPSTTLEVRPRTILVSLLLGLVVTVAASVLPAVRATRVPPMAALQQHIVTALPHSVRRRALAGGLITVTGVALLLNGLFAGQGDRLLNVSVGALVVFLGIAVLSPLIVRPLARLLGWPFARWAGEPGKLARQNAMRSPRRTASTAAALMIGLALVSFVAIFASSIKASVNSTLDESVSADYILTGPSGGLGFSPEVVKRLAAQPEIESASGLRLGMFKLDGRTQQLAGVDPIAYGRTVRTETTSGDLADMVGGDIAVRENTAEEHGWKVGDTVAMEFPVGGVQRKQIKAIFKDNRLNNAYLLAMTDYTRHYTDQLDFLAFVKAKEGVTAAASRAAVERAVRDFPVVQVKDQAEYKQDQARQVDQILALFYVLLVLAVVIAFIGIVNTLALSVLERIRELGLLRAVGMTRGQLRAMVRWEAVIIAVFGAVLGLAVGVVFGWTLVRALHEQGITEFAVPMGTLFGFLVAAALAGVLAAVFPGRRAARIDILRAITTE</sequence>
<evidence type="ECO:0000313" key="11">
    <source>
        <dbReference type="Proteomes" id="UP000309174"/>
    </source>
</evidence>
<dbReference type="GO" id="GO:0005886">
    <property type="term" value="C:plasma membrane"/>
    <property type="evidence" value="ECO:0007669"/>
    <property type="project" value="UniProtKB-SubCell"/>
</dbReference>
<evidence type="ECO:0000256" key="2">
    <source>
        <dbReference type="ARBA" id="ARBA00022475"/>
    </source>
</evidence>
<dbReference type="PANTHER" id="PTHR30572:SF4">
    <property type="entry name" value="ABC TRANSPORTER PERMEASE YTRF"/>
    <property type="match status" value="1"/>
</dbReference>
<feature type="transmembrane region" description="Helical" evidence="7">
    <location>
        <begin position="364"/>
        <end position="384"/>
    </location>
</feature>
<keyword evidence="11" id="KW-1185">Reference proteome</keyword>
<comment type="similarity">
    <text evidence="6">Belongs to the ABC-4 integral membrane protein family.</text>
</comment>
<keyword evidence="2" id="KW-1003">Cell membrane</keyword>
<organism evidence="10 11">
    <name type="scientific">Actinomadura soli</name>
    <dbReference type="NCBI Taxonomy" id="2508997"/>
    <lineage>
        <taxon>Bacteria</taxon>
        <taxon>Bacillati</taxon>
        <taxon>Actinomycetota</taxon>
        <taxon>Actinomycetes</taxon>
        <taxon>Streptosporangiales</taxon>
        <taxon>Thermomonosporaceae</taxon>
        <taxon>Actinomadura</taxon>
    </lineage>
</organism>
<dbReference type="AlphaFoldDB" id="A0A5C4JG70"/>
<evidence type="ECO:0000259" key="8">
    <source>
        <dbReference type="Pfam" id="PF02687"/>
    </source>
</evidence>
<gene>
    <name evidence="10" type="ORF">ETD83_09010</name>
</gene>
<dbReference type="PANTHER" id="PTHR30572">
    <property type="entry name" value="MEMBRANE COMPONENT OF TRANSPORTER-RELATED"/>
    <property type="match status" value="1"/>
</dbReference>
<evidence type="ECO:0000313" key="10">
    <source>
        <dbReference type="EMBL" id="TMR04213.1"/>
    </source>
</evidence>